<evidence type="ECO:0000313" key="5">
    <source>
        <dbReference type="Proteomes" id="UP001165060"/>
    </source>
</evidence>
<accession>A0ABQ6MIE6</accession>
<comment type="caution">
    <text evidence="4">The sequence shown here is derived from an EMBL/GenBank/DDBJ whole genome shotgun (WGS) entry which is preliminary data.</text>
</comment>
<proteinExistence type="predicted"/>
<feature type="region of interest" description="Disordered" evidence="2">
    <location>
        <begin position="144"/>
        <end position="173"/>
    </location>
</feature>
<keyword evidence="3" id="KW-0472">Membrane</keyword>
<feature type="coiled-coil region" evidence="1">
    <location>
        <begin position="767"/>
        <end position="801"/>
    </location>
</feature>
<dbReference type="EMBL" id="BRYB01001494">
    <property type="protein sequence ID" value="GMI27027.1"/>
    <property type="molecule type" value="Genomic_DNA"/>
</dbReference>
<organism evidence="4 5">
    <name type="scientific">Tetraparma gracilis</name>
    <dbReference type="NCBI Taxonomy" id="2962635"/>
    <lineage>
        <taxon>Eukaryota</taxon>
        <taxon>Sar</taxon>
        <taxon>Stramenopiles</taxon>
        <taxon>Ochrophyta</taxon>
        <taxon>Bolidophyceae</taxon>
        <taxon>Parmales</taxon>
        <taxon>Triparmaceae</taxon>
        <taxon>Tetraparma</taxon>
    </lineage>
</organism>
<reference evidence="4 5" key="1">
    <citation type="journal article" date="2023" name="Commun. Biol.">
        <title>Genome analysis of Parmales, the sister group of diatoms, reveals the evolutionary specialization of diatoms from phago-mixotrophs to photoautotrophs.</title>
        <authorList>
            <person name="Ban H."/>
            <person name="Sato S."/>
            <person name="Yoshikawa S."/>
            <person name="Yamada K."/>
            <person name="Nakamura Y."/>
            <person name="Ichinomiya M."/>
            <person name="Sato N."/>
            <person name="Blanc-Mathieu R."/>
            <person name="Endo H."/>
            <person name="Kuwata A."/>
            <person name="Ogata H."/>
        </authorList>
    </citation>
    <scope>NUCLEOTIDE SEQUENCE [LARGE SCALE GENOMIC DNA]</scope>
</reference>
<gene>
    <name evidence="4" type="ORF">TeGR_g3261</name>
</gene>
<keyword evidence="5" id="KW-1185">Reference proteome</keyword>
<name>A0ABQ6MIE6_9STRA</name>
<keyword evidence="1" id="KW-0175">Coiled coil</keyword>
<sequence>MAPSNSTSARELQKEQGGCVELTLSGACSETMFGEGSTTFVLYEGGCEGAAGGTAWHAPAEDVFMSYFIGGGNSFWIVSSGCGSTVGLIGYGSASPSLPFLDTDSSWTCATSAGIASTRALSITCSSYDGDELEVLPCVSGTFDESGEAPGGECDESCPEDRPTSPPGSTTAATCLPPPETCLEVSLVGSCSGTWSEADLWGTFVPFEGDCGDLSVNGGRQSYFNELTQFYLYFFASYNEWFVSKLCGSHVGVSASGSAGTYPFLSPAATWDCSDGGFFVSKPASIVCSRYASEPEVCIEGTYEESPADLGLEVSATGLIPGTNFSTTIAGKIGVDRSAPPHSALTASLSIPYAGEWSFRVTQNEVYLDDPSDATTLPGLTFSDAMTSAGSKKLNIIHDVDGVETEIAGSPFGFQVLAAAADAASSTHNVDFASFESRKAAATLLELRVDPFDSFNNTLPTATGYAVAMNGGDLIPLLPPSFSYTHTIPQGFSGSLLLSFTLDGTPIANSPVTVDVAPDWTVVIVGSAGAVVILLVVFIFTRKSSKRFVSPEEQVVSLDEKTRKEFSYRISVQRVWMVYEIVDAMGDISKPIYSAAVGDTSLWLLVVLYALKLFGPNSKGGEIGHDNALVQLDLVNLDIALEEMALRGVMIESIPSILVFFIELGSARNRPLKTLILSIVNALVSVILIGRKSYLPNRKKDMKAQKGDLEEKLRAMKEPGRKSSVKGSQKLLASVFGGAAAAETEALMDAAVERGGAKEEELRDVEAAPLESRLALAQSEVQRLNSELGALREENVGLRKRVGGGGMNGALTLTLAGLALTLPDDYSITDSSHLHGSIAFLRVWNDMELQQDDVEQLYEEHIGGSPYTYFVSEGPTDPDSCLLDFHPSVKAGEEFRVAIETYDFHGNPTEHFDDVFLCLIDDGVPVEINRADDGTVVFSELVTAAGPNRLTIVHNTTNTEVASSPISFDVSPAAADATSSTHNLGDTKRIVSNPGATITVQVFPRDAYGNKVVTAAGFKVKMTVLGQDFGVVNLAIYRGGKVAMKQEAFPTAMEDIRMQAQVSGRDESLLNQQQKGMAWLARDSSNPRIALCCVAAYPRHQQPSERAHIALCAQRGLALIAKEVGRGGKARVVTHALGSFVGHTRPEVFAEALFDAVDACR</sequence>
<feature type="transmembrane region" description="Helical" evidence="3">
    <location>
        <begin position="520"/>
        <end position="540"/>
    </location>
</feature>
<keyword evidence="3" id="KW-0812">Transmembrane</keyword>
<evidence type="ECO:0000256" key="3">
    <source>
        <dbReference type="SAM" id="Phobius"/>
    </source>
</evidence>
<feature type="transmembrane region" description="Helical" evidence="3">
    <location>
        <begin position="592"/>
        <end position="611"/>
    </location>
</feature>
<evidence type="ECO:0000256" key="1">
    <source>
        <dbReference type="SAM" id="Coils"/>
    </source>
</evidence>
<evidence type="ECO:0000313" key="4">
    <source>
        <dbReference type="EMBL" id="GMI27027.1"/>
    </source>
</evidence>
<dbReference type="Proteomes" id="UP001165060">
    <property type="component" value="Unassembled WGS sequence"/>
</dbReference>
<evidence type="ECO:0000256" key="2">
    <source>
        <dbReference type="SAM" id="MobiDB-lite"/>
    </source>
</evidence>
<protein>
    <submittedName>
        <fullName evidence="4">Uncharacterized protein</fullName>
    </submittedName>
</protein>
<keyword evidence="3" id="KW-1133">Transmembrane helix</keyword>